<evidence type="ECO:0000313" key="2">
    <source>
        <dbReference type="Proteomes" id="UP000826195"/>
    </source>
</evidence>
<protein>
    <submittedName>
        <fullName evidence="1">Uncharacterized protein</fullName>
    </submittedName>
</protein>
<gene>
    <name evidence="1" type="ORF">KQX54_020623</name>
</gene>
<evidence type="ECO:0000313" key="1">
    <source>
        <dbReference type="EMBL" id="KAH0568382.1"/>
    </source>
</evidence>
<keyword evidence="2" id="KW-1185">Reference proteome</keyword>
<dbReference type="AlphaFoldDB" id="A0AAV7J8F4"/>
<organism evidence="1 2">
    <name type="scientific">Cotesia glomerata</name>
    <name type="common">Lepidopteran parasitic wasp</name>
    <name type="synonym">Apanteles glomeratus</name>
    <dbReference type="NCBI Taxonomy" id="32391"/>
    <lineage>
        <taxon>Eukaryota</taxon>
        <taxon>Metazoa</taxon>
        <taxon>Ecdysozoa</taxon>
        <taxon>Arthropoda</taxon>
        <taxon>Hexapoda</taxon>
        <taxon>Insecta</taxon>
        <taxon>Pterygota</taxon>
        <taxon>Neoptera</taxon>
        <taxon>Endopterygota</taxon>
        <taxon>Hymenoptera</taxon>
        <taxon>Apocrita</taxon>
        <taxon>Ichneumonoidea</taxon>
        <taxon>Braconidae</taxon>
        <taxon>Microgastrinae</taxon>
        <taxon>Cotesia</taxon>
    </lineage>
</organism>
<comment type="caution">
    <text evidence="1">The sequence shown here is derived from an EMBL/GenBank/DDBJ whole genome shotgun (WGS) entry which is preliminary data.</text>
</comment>
<accession>A0AAV7J8F4</accession>
<sequence length="194" mass="22478">MIDWVSIVRHSRRRFSDYVNAVPMKIRKRRRKNPMDLLYVSSTDDKNSVGYYERLCGLCICCRKIRYATRNVDEQLPPPPSPPQIKEAVQLDGVSRPSSVERVIHSEISPHISANHDTHKLSVCSNVVLSIKFRIQVTIQNLATRVEGLQPRTCNWYRRVNEIELLLLPMSKSRSLYSVFCSTDLHESSGYFNR</sequence>
<dbReference type="Proteomes" id="UP000826195">
    <property type="component" value="Unassembled WGS sequence"/>
</dbReference>
<name>A0AAV7J8F4_COTGL</name>
<dbReference type="EMBL" id="JAHXZJ010000001">
    <property type="protein sequence ID" value="KAH0568382.1"/>
    <property type="molecule type" value="Genomic_DNA"/>
</dbReference>
<reference evidence="1 2" key="1">
    <citation type="journal article" date="2021" name="J. Hered.">
        <title>A chromosome-level genome assembly of the parasitoid wasp, Cotesia glomerata (Hymenoptera: Braconidae).</title>
        <authorList>
            <person name="Pinto B.J."/>
            <person name="Weis J.J."/>
            <person name="Gamble T."/>
            <person name="Ode P.J."/>
            <person name="Paul R."/>
            <person name="Zaspel J.M."/>
        </authorList>
    </citation>
    <scope>NUCLEOTIDE SEQUENCE [LARGE SCALE GENOMIC DNA]</scope>
    <source>
        <strain evidence="1">CgM1</strain>
    </source>
</reference>
<proteinExistence type="predicted"/>